<dbReference type="InParanoid" id="A0A165VJS1"/>
<evidence type="ECO:0000256" key="1">
    <source>
        <dbReference type="SAM" id="Phobius"/>
    </source>
</evidence>
<keyword evidence="3" id="KW-1185">Reference proteome</keyword>
<evidence type="ECO:0000313" key="3">
    <source>
        <dbReference type="Proteomes" id="UP000076761"/>
    </source>
</evidence>
<dbReference type="AlphaFoldDB" id="A0A165VJS1"/>
<dbReference type="OrthoDB" id="422086at2759"/>
<keyword evidence="1" id="KW-0472">Membrane</keyword>
<protein>
    <submittedName>
        <fullName evidence="2">Uncharacterized protein</fullName>
    </submittedName>
</protein>
<keyword evidence="1" id="KW-0812">Transmembrane</keyword>
<feature type="non-terminal residue" evidence="2">
    <location>
        <position position="1"/>
    </location>
</feature>
<name>A0A165VJS1_9AGAM</name>
<keyword evidence="1" id="KW-1133">Transmembrane helix</keyword>
<reference evidence="2 3" key="1">
    <citation type="journal article" date="2016" name="Mol. Biol. Evol.">
        <title>Comparative Genomics of Early-Diverging Mushroom-Forming Fungi Provides Insights into the Origins of Lignocellulose Decay Capabilities.</title>
        <authorList>
            <person name="Nagy L.G."/>
            <person name="Riley R."/>
            <person name="Tritt A."/>
            <person name="Adam C."/>
            <person name="Daum C."/>
            <person name="Floudas D."/>
            <person name="Sun H."/>
            <person name="Yadav J.S."/>
            <person name="Pangilinan J."/>
            <person name="Larsson K.H."/>
            <person name="Matsuura K."/>
            <person name="Barry K."/>
            <person name="Labutti K."/>
            <person name="Kuo R."/>
            <person name="Ohm R.A."/>
            <person name="Bhattacharya S.S."/>
            <person name="Shirouzu T."/>
            <person name="Yoshinaga Y."/>
            <person name="Martin F.M."/>
            <person name="Grigoriev I.V."/>
            <person name="Hibbett D.S."/>
        </authorList>
    </citation>
    <scope>NUCLEOTIDE SEQUENCE [LARGE SCALE GENOMIC DNA]</scope>
    <source>
        <strain evidence="2 3">HHB14362 ss-1</strain>
    </source>
</reference>
<accession>A0A165VJS1</accession>
<sequence>GPFLTFGDSYIHRCCFRTLGKLFTFQLSTGRGHNPYSYVHHPCYTSTILAVVGMILYFMGECSLLREGG</sequence>
<feature type="transmembrane region" description="Helical" evidence="1">
    <location>
        <begin position="38"/>
        <end position="59"/>
    </location>
</feature>
<proteinExistence type="predicted"/>
<evidence type="ECO:0000313" key="2">
    <source>
        <dbReference type="EMBL" id="KZT29772.1"/>
    </source>
</evidence>
<organism evidence="2 3">
    <name type="scientific">Neolentinus lepideus HHB14362 ss-1</name>
    <dbReference type="NCBI Taxonomy" id="1314782"/>
    <lineage>
        <taxon>Eukaryota</taxon>
        <taxon>Fungi</taxon>
        <taxon>Dikarya</taxon>
        <taxon>Basidiomycota</taxon>
        <taxon>Agaricomycotina</taxon>
        <taxon>Agaricomycetes</taxon>
        <taxon>Gloeophyllales</taxon>
        <taxon>Gloeophyllaceae</taxon>
        <taxon>Neolentinus</taxon>
    </lineage>
</organism>
<dbReference type="Proteomes" id="UP000076761">
    <property type="component" value="Unassembled WGS sequence"/>
</dbReference>
<dbReference type="EMBL" id="KV425553">
    <property type="protein sequence ID" value="KZT29772.1"/>
    <property type="molecule type" value="Genomic_DNA"/>
</dbReference>
<gene>
    <name evidence="2" type="ORF">NEOLEDRAFT_1055466</name>
</gene>
<dbReference type="Gene3D" id="1.20.120.1630">
    <property type="match status" value="1"/>
</dbReference>